<proteinExistence type="predicted"/>
<name>A0A239YT09_9STAP</name>
<keyword evidence="2" id="KW-1185">Reference proteome</keyword>
<gene>
    <name evidence="1" type="ORF">SAMEA4384403_00748</name>
</gene>
<dbReference type="OrthoDB" id="2411859at2"/>
<dbReference type="RefSeq" id="WP_095086911.1">
    <property type="nucleotide sequence ID" value="NZ_BMDM01000006.1"/>
</dbReference>
<dbReference type="Proteomes" id="UP000242084">
    <property type="component" value="Chromosome 1"/>
</dbReference>
<dbReference type="KEGG" id="sste:SAMEA4384403_0748"/>
<reference evidence="1 2" key="1">
    <citation type="submission" date="2017-06" db="EMBL/GenBank/DDBJ databases">
        <authorList>
            <consortium name="Pathogen Informatics"/>
        </authorList>
    </citation>
    <scope>NUCLEOTIDE SEQUENCE [LARGE SCALE GENOMIC DNA]</scope>
    <source>
        <strain evidence="1 2">NCTC13839</strain>
    </source>
</reference>
<sequence>MYYESNILVSPRLDQVTKNQLSHLSEALPSYRELEALIEMLEHDQPYLNSIAIGTSDDKSMINIAQALKTQLESRWYEINGYDIYIHIVVWKDRVGSSKKYVKQFMSQNPDAWIILGSKLGFSSMIKRLYREEVWMADKTYCSSASLSQLMINMVGNKYFEGINNVNIHGEYRKVVNGKLIKIK</sequence>
<evidence type="ECO:0000313" key="1">
    <source>
        <dbReference type="EMBL" id="SNV61516.1"/>
    </source>
</evidence>
<organism evidence="1 2">
    <name type="scientific">Mammaliicoccus stepanovicii</name>
    <dbReference type="NCBI Taxonomy" id="643214"/>
    <lineage>
        <taxon>Bacteria</taxon>
        <taxon>Bacillati</taxon>
        <taxon>Bacillota</taxon>
        <taxon>Bacilli</taxon>
        <taxon>Bacillales</taxon>
        <taxon>Staphylococcaceae</taxon>
        <taxon>Mammaliicoccus</taxon>
    </lineage>
</organism>
<protein>
    <submittedName>
        <fullName evidence="1">Uncharacterized protein</fullName>
    </submittedName>
</protein>
<dbReference type="EMBL" id="LT906462">
    <property type="protein sequence ID" value="SNV61516.1"/>
    <property type="molecule type" value="Genomic_DNA"/>
</dbReference>
<dbReference type="AlphaFoldDB" id="A0A239YT09"/>
<evidence type="ECO:0000313" key="2">
    <source>
        <dbReference type="Proteomes" id="UP000242084"/>
    </source>
</evidence>
<accession>A0A239YT09</accession>